<evidence type="ECO:0000313" key="6">
    <source>
        <dbReference type="EMBL" id="OIW32306.1"/>
    </source>
</evidence>
<name>A0A1J7JX01_9PEZI</name>
<feature type="region of interest" description="Disordered" evidence="3">
    <location>
        <begin position="285"/>
        <end position="304"/>
    </location>
</feature>
<dbReference type="Proteomes" id="UP000182658">
    <property type="component" value="Unassembled WGS sequence"/>
</dbReference>
<evidence type="ECO:0000259" key="4">
    <source>
        <dbReference type="Pfam" id="PF00561"/>
    </source>
</evidence>
<dbReference type="PANTHER" id="PTHR43248">
    <property type="entry name" value="2-SUCCINYL-6-HYDROXY-2,4-CYCLOHEXADIENE-1-CARBOXYLATE SYNTHASE"/>
    <property type="match status" value="1"/>
</dbReference>
<dbReference type="OrthoDB" id="425534at2759"/>
<dbReference type="GO" id="GO:0016787">
    <property type="term" value="F:hydrolase activity"/>
    <property type="evidence" value="ECO:0007669"/>
    <property type="project" value="UniProtKB-KW"/>
</dbReference>
<protein>
    <submittedName>
        <fullName evidence="6">Uncharacterized protein</fullName>
    </submittedName>
</protein>
<dbReference type="Pfam" id="PF08386">
    <property type="entry name" value="Abhydrolase_4"/>
    <property type="match status" value="1"/>
</dbReference>
<proteinExistence type="inferred from homology"/>
<evidence type="ECO:0000256" key="1">
    <source>
        <dbReference type="ARBA" id="ARBA00010088"/>
    </source>
</evidence>
<gene>
    <name evidence="6" type="ORF">CONLIGDRAFT_698959</name>
</gene>
<dbReference type="InterPro" id="IPR000073">
    <property type="entry name" value="AB_hydrolase_1"/>
</dbReference>
<keyword evidence="2" id="KW-0378">Hydrolase</keyword>
<dbReference type="InParanoid" id="A0A1J7JX01"/>
<dbReference type="AlphaFoldDB" id="A0A1J7JX01"/>
<sequence>MGRLTSLTKPKPRPEAHRPGKCARVTIVVTVAALLWISWSNLVARWTTDRTPKAHHHGAGDNKLMTDWDLIEPSEDLHWVPCLDEFLCARLTVPLDYSRPLNSSTSLMRPGPQLHIALVMLPGKNHTESGAWSESPLLVNPGGPGGSGTSLVVSAGRAHQEIAGSDLDIIGFDPRGIGATTPQADCFSDIYNDVGARSLYERRASKEGSLLRRVLWLAGNEVVGLPNTSDTATEQVVFRQRGLTKLCNPQDHPDSILRYAGTPNVAQDMLSIVQAWDRWTSALQRKPDEAPPESNLADNHSQPPSTRGKLVYWGFSYGTILGATFAAMFPEYVGRLVLDGVVNSDEWYFENSWMNAVQDTDKVMERFRLYCYQAKERCHLYREGDKLDDVTERFDSILNSLADQPRVYAIKGLMPVYVSYSTVKALLFSATYVPAVFPIVAIILDALYRGVDLTSLMGPIDLSPLCESKPRDPRVHYPDDGGTAVLCSDQRFRLNVTRSGLQTELKKMTDVSSFGDTQAFTIASRCVGWDIDHVDPPSMDWSKFPLKDKDPVNTSFPILFVSNSRDPVTPIRSGLEQSRKFLDSGFIEQKAEGHCSSSMVSLCTMQKIHAYFSKGIVPDKPRFDDSADAKGSLTGNWTTCEVDQRPWGVPGLDLRTESKYSAEELVLFRAGAHLQHTFKNRVQLLPHAHGFEKLFEMAENEVEELLATAISRITSGA</sequence>
<organism evidence="6 7">
    <name type="scientific">Coniochaeta ligniaria NRRL 30616</name>
    <dbReference type="NCBI Taxonomy" id="1408157"/>
    <lineage>
        <taxon>Eukaryota</taxon>
        <taxon>Fungi</taxon>
        <taxon>Dikarya</taxon>
        <taxon>Ascomycota</taxon>
        <taxon>Pezizomycotina</taxon>
        <taxon>Sordariomycetes</taxon>
        <taxon>Sordariomycetidae</taxon>
        <taxon>Coniochaetales</taxon>
        <taxon>Coniochaetaceae</taxon>
        <taxon>Coniochaeta</taxon>
    </lineage>
</organism>
<dbReference type="SUPFAM" id="SSF53474">
    <property type="entry name" value="alpha/beta-Hydrolases"/>
    <property type="match status" value="1"/>
</dbReference>
<dbReference type="STRING" id="1408157.A0A1J7JX01"/>
<evidence type="ECO:0000313" key="7">
    <source>
        <dbReference type="Proteomes" id="UP000182658"/>
    </source>
</evidence>
<evidence type="ECO:0000259" key="5">
    <source>
        <dbReference type="Pfam" id="PF08386"/>
    </source>
</evidence>
<evidence type="ECO:0000256" key="3">
    <source>
        <dbReference type="SAM" id="MobiDB-lite"/>
    </source>
</evidence>
<dbReference type="Gene3D" id="3.40.50.1820">
    <property type="entry name" value="alpha/beta hydrolase"/>
    <property type="match status" value="1"/>
</dbReference>
<dbReference type="Pfam" id="PF00561">
    <property type="entry name" value="Abhydrolase_1"/>
    <property type="match status" value="1"/>
</dbReference>
<dbReference type="PANTHER" id="PTHR43248:SF25">
    <property type="entry name" value="AB HYDROLASE-1 DOMAIN-CONTAINING PROTEIN-RELATED"/>
    <property type="match status" value="1"/>
</dbReference>
<dbReference type="InterPro" id="IPR029058">
    <property type="entry name" value="AB_hydrolase_fold"/>
</dbReference>
<comment type="similarity">
    <text evidence="1">Belongs to the peptidase S33 family.</text>
</comment>
<dbReference type="InterPro" id="IPR051601">
    <property type="entry name" value="Serine_prot/Carboxylest_S33"/>
</dbReference>
<evidence type="ECO:0000256" key="2">
    <source>
        <dbReference type="ARBA" id="ARBA00022801"/>
    </source>
</evidence>
<accession>A0A1J7JX01</accession>
<keyword evidence="7" id="KW-1185">Reference proteome</keyword>
<reference evidence="6 7" key="1">
    <citation type="submission" date="2016-10" db="EMBL/GenBank/DDBJ databases">
        <title>Draft genome sequence of Coniochaeta ligniaria NRRL30616, a lignocellulolytic fungus for bioabatement of inhibitors in plant biomass hydrolysates.</title>
        <authorList>
            <consortium name="DOE Joint Genome Institute"/>
            <person name="Jimenez D.J."/>
            <person name="Hector R.E."/>
            <person name="Riley R."/>
            <person name="Sun H."/>
            <person name="Grigoriev I.V."/>
            <person name="Van Elsas J.D."/>
            <person name="Nichols N.N."/>
        </authorList>
    </citation>
    <scope>NUCLEOTIDE SEQUENCE [LARGE SCALE GENOMIC DNA]</scope>
    <source>
        <strain evidence="6 7">NRRL 30616</strain>
    </source>
</reference>
<feature type="domain" description="Peptidase S33 tripeptidyl aminopeptidase-like C-terminal" evidence="5">
    <location>
        <begin position="514"/>
        <end position="619"/>
    </location>
</feature>
<feature type="domain" description="AB hydrolase-1" evidence="4">
    <location>
        <begin position="308"/>
        <end position="376"/>
    </location>
</feature>
<dbReference type="EMBL" id="KV875095">
    <property type="protein sequence ID" value="OIW32306.1"/>
    <property type="molecule type" value="Genomic_DNA"/>
</dbReference>
<dbReference type="InterPro" id="IPR013595">
    <property type="entry name" value="Pept_S33_TAP-like_C"/>
</dbReference>